<accession>A0A956NCQ1</accession>
<reference evidence="3" key="2">
    <citation type="journal article" date="2021" name="Microbiome">
        <title>Successional dynamics and alternative stable states in a saline activated sludge microbial community over 9 years.</title>
        <authorList>
            <person name="Wang Y."/>
            <person name="Ye J."/>
            <person name="Ju F."/>
            <person name="Liu L."/>
            <person name="Boyd J.A."/>
            <person name="Deng Y."/>
            <person name="Parks D.H."/>
            <person name="Jiang X."/>
            <person name="Yin X."/>
            <person name="Woodcroft B.J."/>
            <person name="Tyson G.W."/>
            <person name="Hugenholtz P."/>
            <person name="Polz M.F."/>
            <person name="Zhang T."/>
        </authorList>
    </citation>
    <scope>NUCLEOTIDE SEQUENCE</scope>
    <source>
        <strain evidence="3">HKST-UBA02</strain>
    </source>
</reference>
<gene>
    <name evidence="3" type="ORF">KDA27_02290</name>
</gene>
<dbReference type="Pfam" id="PF01370">
    <property type="entry name" value="Epimerase"/>
    <property type="match status" value="1"/>
</dbReference>
<sequence>MRILVVGGTRFIGAAAVRRLHHLGHDVAVLNRGQSPTAPPEGVRRIRGDRARLVDARQDARDFAPDVVLHTVIISERDAEGARDAFRGIASRWVMLSSCDVYRAYGRLTGTEPGPPDIVPLTETSPLRETRFPYRNQVSDPEHPLYIYDKIPAEEIALGDEEFPGTVLRLPMVLGPNDYQHRLFPFLKRMDDGRPVILLEDGYADWRSTYGFVDNVAECIAQACVDERATGEVFNVADWDLSMEELAHAVGKATGWSGEIVRKPTDELPESMRSGVETSQDLVISSEKIRRTLDLAPPVSLDETIRLTTEWERANPPGQIPEGQFDYEAEDELLGRS</sequence>
<evidence type="ECO:0000256" key="1">
    <source>
        <dbReference type="SAM" id="MobiDB-lite"/>
    </source>
</evidence>
<organism evidence="3 4">
    <name type="scientific">Eiseniibacteriota bacterium</name>
    <dbReference type="NCBI Taxonomy" id="2212470"/>
    <lineage>
        <taxon>Bacteria</taxon>
        <taxon>Candidatus Eiseniibacteriota</taxon>
    </lineage>
</organism>
<comment type="caution">
    <text evidence="3">The sequence shown here is derived from an EMBL/GenBank/DDBJ whole genome shotgun (WGS) entry which is preliminary data.</text>
</comment>
<dbReference type="InterPro" id="IPR050177">
    <property type="entry name" value="Lipid_A_modif_metabolic_enz"/>
</dbReference>
<protein>
    <submittedName>
        <fullName evidence="3">NAD-dependent epimerase/dehydratase family protein</fullName>
    </submittedName>
</protein>
<dbReference type="Gene3D" id="3.40.50.720">
    <property type="entry name" value="NAD(P)-binding Rossmann-like Domain"/>
    <property type="match status" value="1"/>
</dbReference>
<feature type="compositionally biased region" description="Acidic residues" evidence="1">
    <location>
        <begin position="325"/>
        <end position="337"/>
    </location>
</feature>
<evidence type="ECO:0000259" key="2">
    <source>
        <dbReference type="Pfam" id="PF01370"/>
    </source>
</evidence>
<dbReference type="EMBL" id="JAGQHS010000006">
    <property type="protein sequence ID" value="MCA9754604.1"/>
    <property type="molecule type" value="Genomic_DNA"/>
</dbReference>
<dbReference type="AlphaFoldDB" id="A0A956NCQ1"/>
<feature type="domain" description="NAD-dependent epimerase/dehydratase" evidence="2">
    <location>
        <begin position="3"/>
        <end position="237"/>
    </location>
</feature>
<feature type="region of interest" description="Disordered" evidence="1">
    <location>
        <begin position="312"/>
        <end position="337"/>
    </location>
</feature>
<evidence type="ECO:0000313" key="4">
    <source>
        <dbReference type="Proteomes" id="UP000739538"/>
    </source>
</evidence>
<dbReference type="Proteomes" id="UP000739538">
    <property type="component" value="Unassembled WGS sequence"/>
</dbReference>
<dbReference type="InterPro" id="IPR001509">
    <property type="entry name" value="Epimerase_deHydtase"/>
</dbReference>
<name>A0A956NCQ1_UNCEI</name>
<proteinExistence type="predicted"/>
<evidence type="ECO:0000313" key="3">
    <source>
        <dbReference type="EMBL" id="MCA9754604.1"/>
    </source>
</evidence>
<dbReference type="PANTHER" id="PTHR43245">
    <property type="entry name" value="BIFUNCTIONAL POLYMYXIN RESISTANCE PROTEIN ARNA"/>
    <property type="match status" value="1"/>
</dbReference>
<dbReference type="InterPro" id="IPR036291">
    <property type="entry name" value="NAD(P)-bd_dom_sf"/>
</dbReference>
<dbReference type="SUPFAM" id="SSF51735">
    <property type="entry name" value="NAD(P)-binding Rossmann-fold domains"/>
    <property type="match status" value="1"/>
</dbReference>
<reference evidence="3" key="1">
    <citation type="submission" date="2020-04" db="EMBL/GenBank/DDBJ databases">
        <authorList>
            <person name="Zhang T."/>
        </authorList>
    </citation>
    <scope>NUCLEOTIDE SEQUENCE</scope>
    <source>
        <strain evidence="3">HKST-UBA02</strain>
    </source>
</reference>